<dbReference type="InterPro" id="IPR013083">
    <property type="entry name" value="Znf_RING/FYVE/PHD"/>
</dbReference>
<dbReference type="InParanoid" id="Q387D3"/>
<dbReference type="InterPro" id="IPR001841">
    <property type="entry name" value="Znf_RING"/>
</dbReference>
<dbReference type="GO" id="GO:0005634">
    <property type="term" value="C:nucleus"/>
    <property type="evidence" value="ECO:0000314"/>
    <property type="project" value="GeneDB"/>
</dbReference>
<accession>Q387D3</accession>
<evidence type="ECO:0000256" key="1">
    <source>
        <dbReference type="ARBA" id="ARBA00022723"/>
    </source>
</evidence>
<dbReference type="InterPro" id="IPR011011">
    <property type="entry name" value="Znf_FYVE_PHD"/>
</dbReference>
<evidence type="ECO:0000256" key="3">
    <source>
        <dbReference type="ARBA" id="ARBA00022833"/>
    </source>
</evidence>
<keyword evidence="2 4" id="KW-0863">Zinc-finger</keyword>
<sequence length="449" mass="49796">MSTSIEGDNCGICFTSIHPQCNPRGKLNSCGHIFCAYCIKKWAESTNVCPHCKARFTTITVSNTKGKNEVKKVRKRNYKLWELSDSESEGEGGEALALPRGSVRCGVCGEGDNAIRMIFCDRSQCDYTVHLDCVGMSDRPSEFFCSECRAMFGEGETSTCPPPNVGKDRSCNPTEYNGSSSSPSSNVCAPAPSPCTTTARKISVPPPAFLREAMERSAGKRLRDANVENRSETPVMPRRNANDWSPEGGYVNVDNGTINHAAQTAMQQYLQRMEQRAHREKLQCAHRPAQRQGGGDCLRQNTQLRLDRRCAQVRSAANAAEMEALLNPITRQREEERLARQLAKDLMPVLRRNQYLKDNRLVLDSDGCVVMNPPPSELEASGREAELYSQAMVEGRRMAQQRISAKVASARLRKEQLLMIQAEREALALNQLAMMIASRRTGGGDPKVD</sequence>
<dbReference type="Proteomes" id="UP000008524">
    <property type="component" value="Chromosome 11"/>
</dbReference>
<dbReference type="PROSITE" id="PS01359">
    <property type="entry name" value="ZF_PHD_1"/>
    <property type="match status" value="1"/>
</dbReference>
<dbReference type="eggNOG" id="KOG0825">
    <property type="taxonomic scope" value="Eukaryota"/>
</dbReference>
<dbReference type="SUPFAM" id="SSF57903">
    <property type="entry name" value="FYVE/PHD zinc finger"/>
    <property type="match status" value="1"/>
</dbReference>
<dbReference type="RefSeq" id="XP_828210.1">
    <property type="nucleotide sequence ID" value="XM_823117.1"/>
</dbReference>
<dbReference type="Pfam" id="PF00628">
    <property type="entry name" value="PHD"/>
    <property type="match status" value="1"/>
</dbReference>
<evidence type="ECO:0000256" key="5">
    <source>
        <dbReference type="SAM" id="MobiDB-lite"/>
    </source>
</evidence>
<reference evidence="7 8" key="1">
    <citation type="journal article" date="2005" name="Science">
        <title>Comparative genomics of trypanosomatid parasitic protozoa.</title>
        <authorList>
            <person name="El-Sayed N.M."/>
            <person name="Myler P.J."/>
            <person name="Blandin G."/>
            <person name="Berriman M."/>
            <person name="Crabtree J."/>
            <person name="Aggarwal G."/>
            <person name="Caler E."/>
            <person name="Renauld H."/>
            <person name="Worthey E.A."/>
            <person name="Hertz-Fowler C."/>
            <person name="Ghedin E."/>
            <person name="Peacock C."/>
            <person name="Bartholomeu D.C."/>
            <person name="Haas B.J."/>
            <person name="Tran A.N."/>
            <person name="Wortman J.R."/>
            <person name="Alsmark U.C."/>
            <person name="Angiuoli S."/>
            <person name="Anupama A."/>
            <person name="Badger J."/>
            <person name="Bringaud F."/>
            <person name="Cadag E."/>
            <person name="Carlton J.M."/>
            <person name="Cerqueira G.C."/>
            <person name="Creasy T."/>
            <person name="Delcher A.L."/>
            <person name="Djikeng A."/>
            <person name="Embley T.M."/>
            <person name="Hauser C."/>
            <person name="Ivens A.C."/>
            <person name="Kummerfeld S.K."/>
            <person name="Pereira-Leal J.B."/>
            <person name="Nilsson D."/>
            <person name="Peterson J."/>
            <person name="Salzberg S.L."/>
            <person name="Shallom J."/>
            <person name="Silva J.C."/>
            <person name="Sundaram J."/>
            <person name="Westenberger S."/>
            <person name="White O."/>
            <person name="Melville S.E."/>
            <person name="Donelson J.E."/>
            <person name="Andersson B."/>
            <person name="Stuart K.D."/>
            <person name="Hall N."/>
        </authorList>
    </citation>
    <scope>NUCLEOTIDE SEQUENCE [LARGE SCALE GENOMIC DNA]</scope>
    <source>
        <strain evidence="7 8">927/4 GUTat10.1</strain>
    </source>
</reference>
<dbReference type="SUPFAM" id="SSF57850">
    <property type="entry name" value="RING/U-box"/>
    <property type="match status" value="1"/>
</dbReference>
<gene>
    <name evidence="7" type="ORF">Tb11.47.0030</name>
</gene>
<dbReference type="PANTHER" id="PTHR47177">
    <property type="entry name" value="F18C1.6 PROTEIN"/>
    <property type="match status" value="1"/>
</dbReference>
<dbReference type="PaxDb" id="5691-EAN79098"/>
<keyword evidence="3" id="KW-0862">Zinc</keyword>
<name>Q387D3_TRYB2</name>
<dbReference type="InterPro" id="IPR019786">
    <property type="entry name" value="Zinc_finger_PHD-type_CS"/>
</dbReference>
<protein>
    <recommendedName>
        <fullName evidence="6">RING-type domain-containing protein</fullName>
    </recommendedName>
</protein>
<dbReference type="CDD" id="cd15520">
    <property type="entry name" value="PHD3_Lid2p_like"/>
    <property type="match status" value="1"/>
</dbReference>
<dbReference type="PANTHER" id="PTHR47177:SF3">
    <property type="entry name" value="F18C1.6 PROTEIN"/>
    <property type="match status" value="1"/>
</dbReference>
<evidence type="ECO:0000256" key="2">
    <source>
        <dbReference type="ARBA" id="ARBA00022771"/>
    </source>
</evidence>
<dbReference type="Gene3D" id="3.30.40.10">
    <property type="entry name" value="Zinc/RING finger domain, C3HC4 (zinc finger)"/>
    <property type="match status" value="2"/>
</dbReference>
<dbReference type="InterPro" id="IPR001965">
    <property type="entry name" value="Znf_PHD"/>
</dbReference>
<dbReference type="AlphaFoldDB" id="Q387D3"/>
<reference evidence="7 8" key="2">
    <citation type="journal article" date="2005" name="Science">
        <title>The genome of the African trypanosome Trypanosoma brucei.</title>
        <authorList>
            <person name="Berriman M."/>
            <person name="Ghedin E."/>
            <person name="Hertz-Fowler C."/>
            <person name="Blandin G."/>
            <person name="Renauld H."/>
            <person name="Bartholomeu D.C."/>
            <person name="Lennard N.J."/>
            <person name="Caler E."/>
            <person name="Hamlin N.E."/>
            <person name="Haas B."/>
            <person name="Bohme U."/>
            <person name="Hannick L."/>
            <person name="Aslett M.A."/>
            <person name="Shallom J."/>
            <person name="Marcello L."/>
            <person name="Hou L."/>
            <person name="Wickstead B."/>
            <person name="Alsmark U.C."/>
            <person name="Arrowsmith C."/>
            <person name="Atkin R.J."/>
            <person name="Barron A.J."/>
            <person name="Bringaud F."/>
            <person name="Brooks K."/>
            <person name="Carrington M."/>
            <person name="Cherevach I."/>
            <person name="Chillingworth T.J."/>
            <person name="Churcher C."/>
            <person name="Clark L.N."/>
            <person name="Corton C.H."/>
            <person name="Cronin A."/>
            <person name="Davies R.M."/>
            <person name="Doggett J."/>
            <person name="Djikeng A."/>
            <person name="Feldblyum T."/>
            <person name="Field M.C."/>
            <person name="Fraser A."/>
            <person name="Goodhead I."/>
            <person name="Hance Z."/>
            <person name="Harper D."/>
            <person name="Harris B.R."/>
            <person name="Hauser H."/>
            <person name="Hostetler J."/>
            <person name="Ivens A."/>
            <person name="Jagels K."/>
            <person name="Johnson D."/>
            <person name="Johnson J."/>
            <person name="Jones K."/>
            <person name="Kerhornou A.X."/>
            <person name="Koo H."/>
            <person name="Larke N."/>
            <person name="Landfear S."/>
            <person name="Larkin C."/>
            <person name="Leech V."/>
            <person name="Line A."/>
            <person name="Lord A."/>
            <person name="Macleod A."/>
            <person name="Mooney P.J."/>
            <person name="Moule S."/>
            <person name="Martin D.M."/>
            <person name="Morgan G.W."/>
            <person name="Mungall K."/>
            <person name="Norbertczak H."/>
            <person name="Ormond D."/>
            <person name="Pai G."/>
            <person name="Peacock C.S."/>
            <person name="Peterson J."/>
            <person name="Quail M.A."/>
            <person name="Rabbinowitsch E."/>
            <person name="Rajandream M.A."/>
            <person name="Reitter C."/>
            <person name="Salzberg S.L."/>
            <person name="Sanders M."/>
            <person name="Schobel S."/>
            <person name="Sharp S."/>
            <person name="Simmonds M."/>
            <person name="Simpson A.J."/>
            <person name="Tallon L."/>
            <person name="Turner C.M."/>
            <person name="Tait A."/>
            <person name="Tivey A.R."/>
            <person name="Van Aken S."/>
            <person name="Walker D."/>
            <person name="Wanless D."/>
            <person name="Wang S."/>
            <person name="White B."/>
            <person name="White O."/>
            <person name="Whitehead S."/>
            <person name="Woodward J."/>
            <person name="Wortman J."/>
            <person name="Adams M.D."/>
            <person name="Embley T.M."/>
            <person name="Gull K."/>
            <person name="Ullu E."/>
            <person name="Barry J.D."/>
            <person name="Fairlamb A.H."/>
            <person name="Opperdoes F."/>
            <person name="Barrell B.G."/>
            <person name="Donelson J.E."/>
            <person name="Hall N."/>
            <person name="Fraser C.M."/>
            <person name="Melville S.E."/>
            <person name="El-Sayed N.M."/>
        </authorList>
    </citation>
    <scope>NUCLEOTIDE SEQUENCE [LARGE SCALE GENOMIC DNA]</scope>
    <source>
        <strain evidence="7 8">927/4 GUTat10.1</strain>
    </source>
</reference>
<dbReference type="PROSITE" id="PS50089">
    <property type="entry name" value="ZF_RING_2"/>
    <property type="match status" value="1"/>
</dbReference>
<dbReference type="VEuPathDB" id="TriTrypDB:Tb927.11.1190"/>
<evidence type="ECO:0000313" key="8">
    <source>
        <dbReference type="Proteomes" id="UP000008524"/>
    </source>
</evidence>
<dbReference type="PROSITE" id="PS00518">
    <property type="entry name" value="ZF_RING_1"/>
    <property type="match status" value="1"/>
</dbReference>
<evidence type="ECO:0000259" key="6">
    <source>
        <dbReference type="PROSITE" id="PS50089"/>
    </source>
</evidence>
<feature type="region of interest" description="Disordered" evidence="5">
    <location>
        <begin position="228"/>
        <end position="247"/>
    </location>
</feature>
<evidence type="ECO:0000256" key="4">
    <source>
        <dbReference type="PROSITE-ProRule" id="PRU00175"/>
    </source>
</evidence>
<feature type="domain" description="RING-type" evidence="6">
    <location>
        <begin position="10"/>
        <end position="53"/>
    </location>
</feature>
<organism evidence="7 8">
    <name type="scientific">Trypanosoma brucei brucei (strain 927/4 GUTat10.1)</name>
    <dbReference type="NCBI Taxonomy" id="185431"/>
    <lineage>
        <taxon>Eukaryota</taxon>
        <taxon>Discoba</taxon>
        <taxon>Euglenozoa</taxon>
        <taxon>Kinetoplastea</taxon>
        <taxon>Metakinetoplastina</taxon>
        <taxon>Trypanosomatida</taxon>
        <taxon>Trypanosomatidae</taxon>
        <taxon>Trypanosoma</taxon>
    </lineage>
</organism>
<dbReference type="InterPro" id="IPR019787">
    <property type="entry name" value="Znf_PHD-finger"/>
</dbReference>
<dbReference type="EMBL" id="CH464491">
    <property type="protein sequence ID" value="EAN79098.1"/>
    <property type="molecule type" value="Genomic_DNA"/>
</dbReference>
<dbReference type="GeneID" id="3665696"/>
<proteinExistence type="predicted"/>
<dbReference type="InterPro" id="IPR017907">
    <property type="entry name" value="Znf_RING_CS"/>
</dbReference>
<dbReference type="SMART" id="SM00249">
    <property type="entry name" value="PHD"/>
    <property type="match status" value="1"/>
</dbReference>
<dbReference type="VEuPathDB" id="TriTrypDB:Tb11.v5.0388"/>
<keyword evidence="8" id="KW-1185">Reference proteome</keyword>
<dbReference type="OrthoDB" id="1935339at2759"/>
<dbReference type="Pfam" id="PF13639">
    <property type="entry name" value="zf-RING_2"/>
    <property type="match status" value="1"/>
</dbReference>
<dbReference type="GO" id="GO:0031981">
    <property type="term" value="C:nuclear lumen"/>
    <property type="evidence" value="ECO:0006056"/>
    <property type="project" value="Others"/>
</dbReference>
<dbReference type="SMART" id="SM00184">
    <property type="entry name" value="RING"/>
    <property type="match status" value="2"/>
</dbReference>
<dbReference type="GO" id="GO:0008270">
    <property type="term" value="F:zinc ion binding"/>
    <property type="evidence" value="ECO:0007669"/>
    <property type="project" value="UniProtKB-KW"/>
</dbReference>
<keyword evidence="1" id="KW-0479">Metal-binding</keyword>
<evidence type="ECO:0000313" key="7">
    <source>
        <dbReference type="EMBL" id="EAN79098.1"/>
    </source>
</evidence>
<dbReference type="KEGG" id="tbr:Tb11.47.0030"/>